<feature type="transmembrane region" description="Helical" evidence="1">
    <location>
        <begin position="166"/>
        <end position="185"/>
    </location>
</feature>
<keyword evidence="1" id="KW-0812">Transmembrane</keyword>
<dbReference type="InterPro" id="IPR020846">
    <property type="entry name" value="MFS_dom"/>
</dbReference>
<feature type="non-terminal residue" evidence="3">
    <location>
        <position position="1"/>
    </location>
</feature>
<feature type="transmembrane region" description="Helical" evidence="1">
    <location>
        <begin position="40"/>
        <end position="58"/>
    </location>
</feature>
<name>A0A0F9JY53_9ZZZZ</name>
<keyword evidence="1" id="KW-1133">Transmembrane helix</keyword>
<dbReference type="Gene3D" id="1.20.1250.20">
    <property type="entry name" value="MFS general substrate transporter like domains"/>
    <property type="match status" value="1"/>
</dbReference>
<evidence type="ECO:0000259" key="2">
    <source>
        <dbReference type="PROSITE" id="PS50850"/>
    </source>
</evidence>
<accession>A0A0F9JY53</accession>
<dbReference type="InterPro" id="IPR036259">
    <property type="entry name" value="MFS_trans_sf"/>
</dbReference>
<feature type="transmembrane region" description="Helical" evidence="1">
    <location>
        <begin position="130"/>
        <end position="154"/>
    </location>
</feature>
<gene>
    <name evidence="3" type="ORF">LCGC14_1702010</name>
</gene>
<evidence type="ECO:0000256" key="1">
    <source>
        <dbReference type="SAM" id="Phobius"/>
    </source>
</evidence>
<dbReference type="PANTHER" id="PTHR23534">
    <property type="entry name" value="MFS PERMEASE"/>
    <property type="match status" value="1"/>
</dbReference>
<feature type="transmembrane region" description="Helical" evidence="1">
    <location>
        <begin position="197"/>
        <end position="220"/>
    </location>
</feature>
<feature type="transmembrane region" description="Helical" evidence="1">
    <location>
        <begin position="78"/>
        <end position="98"/>
    </location>
</feature>
<dbReference type="PROSITE" id="PS50850">
    <property type="entry name" value="MFS"/>
    <property type="match status" value="1"/>
</dbReference>
<dbReference type="GO" id="GO:0022857">
    <property type="term" value="F:transmembrane transporter activity"/>
    <property type="evidence" value="ECO:0007669"/>
    <property type="project" value="InterPro"/>
</dbReference>
<comment type="caution">
    <text evidence="3">The sequence shown here is derived from an EMBL/GenBank/DDBJ whole genome shotgun (WGS) entry which is preliminary data.</text>
</comment>
<feature type="domain" description="Major facilitator superfamily (MFS) profile" evidence="2">
    <location>
        <begin position="39"/>
        <end position="230"/>
    </location>
</feature>
<sequence>VLNLVGSLLFLGLRIPRPPVPDRDAPQGRSRMALLRTPRIAAAIICAMVSYALMNLVMTSTPLAMVGTGHSPADAADVVGLHVLAMYLPSFFTGHLINRFGAERIIATGLVILGAAGAAALAGVELMHFGLALVLLGLGWNFGFIGATTMLAGAHSPAERGRVQGLNDMLVFGFVTIASLSSGGLMNCSGGSASQGWMAVILAMGPFLLLAGGVLVWLRVAQSRPRRARA</sequence>
<dbReference type="Pfam" id="PF07690">
    <property type="entry name" value="MFS_1"/>
    <property type="match status" value="1"/>
</dbReference>
<reference evidence="3" key="1">
    <citation type="journal article" date="2015" name="Nature">
        <title>Complex archaea that bridge the gap between prokaryotes and eukaryotes.</title>
        <authorList>
            <person name="Spang A."/>
            <person name="Saw J.H."/>
            <person name="Jorgensen S.L."/>
            <person name="Zaremba-Niedzwiedzka K."/>
            <person name="Martijn J."/>
            <person name="Lind A.E."/>
            <person name="van Eijk R."/>
            <person name="Schleper C."/>
            <person name="Guy L."/>
            <person name="Ettema T.J."/>
        </authorList>
    </citation>
    <scope>NUCLEOTIDE SEQUENCE</scope>
</reference>
<proteinExistence type="predicted"/>
<evidence type="ECO:0000313" key="3">
    <source>
        <dbReference type="EMBL" id="KKM14848.1"/>
    </source>
</evidence>
<dbReference type="SUPFAM" id="SSF103473">
    <property type="entry name" value="MFS general substrate transporter"/>
    <property type="match status" value="1"/>
</dbReference>
<dbReference type="PANTHER" id="PTHR23534:SF1">
    <property type="entry name" value="MAJOR FACILITATOR SUPERFAMILY PROTEIN"/>
    <property type="match status" value="1"/>
</dbReference>
<protein>
    <recommendedName>
        <fullName evidence="2">Major facilitator superfamily (MFS) profile domain-containing protein</fullName>
    </recommendedName>
</protein>
<dbReference type="InterPro" id="IPR011701">
    <property type="entry name" value="MFS"/>
</dbReference>
<keyword evidence="1" id="KW-0472">Membrane</keyword>
<dbReference type="AlphaFoldDB" id="A0A0F9JY53"/>
<dbReference type="EMBL" id="LAZR01015052">
    <property type="protein sequence ID" value="KKM14848.1"/>
    <property type="molecule type" value="Genomic_DNA"/>
</dbReference>
<organism evidence="3">
    <name type="scientific">marine sediment metagenome</name>
    <dbReference type="NCBI Taxonomy" id="412755"/>
    <lineage>
        <taxon>unclassified sequences</taxon>
        <taxon>metagenomes</taxon>
        <taxon>ecological metagenomes</taxon>
    </lineage>
</organism>
<feature type="transmembrane region" description="Helical" evidence="1">
    <location>
        <begin position="105"/>
        <end position="124"/>
    </location>
</feature>